<dbReference type="Proteomes" id="UP000323011">
    <property type="component" value="Unassembled WGS sequence"/>
</dbReference>
<keyword evidence="4" id="KW-1185">Reference proteome</keyword>
<dbReference type="AlphaFoldDB" id="A0A5A8DIL5"/>
<evidence type="ECO:0000313" key="2">
    <source>
        <dbReference type="EMBL" id="KAA0163960.1"/>
    </source>
</evidence>
<dbReference type="Proteomes" id="UP000322899">
    <property type="component" value="Unassembled WGS sequence"/>
</dbReference>
<name>A0A5A8DIL5_CAFRO</name>
<evidence type="ECO:0000313" key="1">
    <source>
        <dbReference type="EMBL" id="KAA0145690.1"/>
    </source>
</evidence>
<proteinExistence type="predicted"/>
<comment type="caution">
    <text evidence="2">The sequence shown here is derived from an EMBL/GenBank/DDBJ whole genome shotgun (WGS) entry which is preliminary data.</text>
</comment>
<reference evidence="3 4" key="1">
    <citation type="submission" date="2019-07" db="EMBL/GenBank/DDBJ databases">
        <title>Genomes of Cafeteria roenbergensis.</title>
        <authorList>
            <person name="Fischer M.G."/>
            <person name="Hackl T."/>
            <person name="Roman M."/>
        </authorList>
    </citation>
    <scope>NUCLEOTIDE SEQUENCE [LARGE SCALE GENOMIC DNA]</scope>
    <source>
        <strain evidence="1 4">BVI</strain>
        <strain evidence="2 3">E4-10P</strain>
    </source>
</reference>
<protein>
    <submittedName>
        <fullName evidence="2">Uncharacterized protein</fullName>
    </submittedName>
</protein>
<gene>
    <name evidence="2" type="ORF">FNF27_07853</name>
    <name evidence="1" type="ORF">FNF29_08428</name>
</gene>
<sequence>MVETDDEAAAVEAVSALGLRFTEKDGETALHRLARERPEVLRSPRVFRAVHHLLAELELSLPARRFVHALFEGVPMDEAAWAGLEAARGDSELMGE</sequence>
<evidence type="ECO:0000313" key="4">
    <source>
        <dbReference type="Proteomes" id="UP000323011"/>
    </source>
</evidence>
<dbReference type="EMBL" id="VLTN01000139">
    <property type="protein sequence ID" value="KAA0145690.1"/>
    <property type="molecule type" value="Genomic_DNA"/>
</dbReference>
<accession>A0A5A8DIL5</accession>
<evidence type="ECO:0000313" key="3">
    <source>
        <dbReference type="Proteomes" id="UP000322899"/>
    </source>
</evidence>
<dbReference type="EMBL" id="VLTO01000106">
    <property type="protein sequence ID" value="KAA0163960.1"/>
    <property type="molecule type" value="Genomic_DNA"/>
</dbReference>
<organism evidence="2 3">
    <name type="scientific">Cafeteria roenbergensis</name>
    <name type="common">Marine flagellate</name>
    <dbReference type="NCBI Taxonomy" id="33653"/>
    <lineage>
        <taxon>Eukaryota</taxon>
        <taxon>Sar</taxon>
        <taxon>Stramenopiles</taxon>
        <taxon>Bigyra</taxon>
        <taxon>Opalozoa</taxon>
        <taxon>Bicosoecida</taxon>
        <taxon>Cafeteriaceae</taxon>
        <taxon>Cafeteria</taxon>
    </lineage>
</organism>